<accession>A0A2G2ZPM6</accession>
<evidence type="ECO:0000313" key="5">
    <source>
        <dbReference type="Proteomes" id="UP000222542"/>
    </source>
</evidence>
<dbReference type="EMBL" id="AYRZ02000004">
    <property type="protein sequence ID" value="PHT83938.1"/>
    <property type="molecule type" value="Genomic_DNA"/>
</dbReference>
<dbReference type="InterPro" id="IPR036961">
    <property type="entry name" value="Kinesin_motor_dom_sf"/>
</dbReference>
<sequence length="137" mass="15081">MGAISGEDLKKWEKMQGAALDGEEKILVLTIESSAYEFIGKVNKTTLFTSVNFIDLAKSERASQALSVGQRLKDDCHINLRLLTLGMVIRKLSKGIHGHINYRDSKLTRILQPALGGNAKIAIIFTLSTARSHVEQS</sequence>
<evidence type="ECO:0000256" key="2">
    <source>
        <dbReference type="PROSITE-ProRule" id="PRU00283"/>
    </source>
</evidence>
<comment type="caution">
    <text evidence="2">Lacks conserved residue(s) required for the propagation of feature annotation.</text>
</comment>
<evidence type="ECO:0000259" key="3">
    <source>
        <dbReference type="PROSITE" id="PS50067"/>
    </source>
</evidence>
<dbReference type="InterPro" id="IPR027640">
    <property type="entry name" value="Kinesin-like_fam"/>
</dbReference>
<dbReference type="GO" id="GO:0005524">
    <property type="term" value="F:ATP binding"/>
    <property type="evidence" value="ECO:0007669"/>
    <property type="project" value="InterPro"/>
</dbReference>
<dbReference type="PANTHER" id="PTHR47968:SF18">
    <property type="entry name" value="KINESIN-LIKE PROTEIN KIN-7F"/>
    <property type="match status" value="1"/>
</dbReference>
<reference evidence="4 5" key="2">
    <citation type="journal article" date="2017" name="Genome Biol.">
        <title>New reference genome sequences of hot pepper reveal the massive evolution of plant disease-resistance genes by retroduplication.</title>
        <authorList>
            <person name="Kim S."/>
            <person name="Park J."/>
            <person name="Yeom S.I."/>
            <person name="Kim Y.M."/>
            <person name="Seo E."/>
            <person name="Kim K.T."/>
            <person name="Kim M.S."/>
            <person name="Lee J.M."/>
            <person name="Cheong K."/>
            <person name="Shin H.S."/>
            <person name="Kim S.B."/>
            <person name="Han K."/>
            <person name="Lee J."/>
            <person name="Park M."/>
            <person name="Lee H.A."/>
            <person name="Lee H.Y."/>
            <person name="Lee Y."/>
            <person name="Oh S."/>
            <person name="Lee J.H."/>
            <person name="Choi E."/>
            <person name="Choi E."/>
            <person name="Lee S.E."/>
            <person name="Jeon J."/>
            <person name="Kim H."/>
            <person name="Choi G."/>
            <person name="Song H."/>
            <person name="Lee J."/>
            <person name="Lee S.C."/>
            <person name="Kwon J.K."/>
            <person name="Lee H.Y."/>
            <person name="Koo N."/>
            <person name="Hong Y."/>
            <person name="Kim R.W."/>
            <person name="Kang W.H."/>
            <person name="Huh J.H."/>
            <person name="Kang B.C."/>
            <person name="Yang T.J."/>
            <person name="Lee Y.H."/>
            <person name="Bennetzen J.L."/>
            <person name="Choi D."/>
        </authorList>
    </citation>
    <scope>NUCLEOTIDE SEQUENCE [LARGE SCALE GENOMIC DNA]</scope>
    <source>
        <strain evidence="5">cv. CM334</strain>
    </source>
</reference>
<feature type="domain" description="Kinesin motor" evidence="3">
    <location>
        <begin position="1"/>
        <end position="137"/>
    </location>
</feature>
<dbReference type="GO" id="GO:0008017">
    <property type="term" value="F:microtubule binding"/>
    <property type="evidence" value="ECO:0007669"/>
    <property type="project" value="InterPro"/>
</dbReference>
<proteinExistence type="inferred from homology"/>
<keyword evidence="5" id="KW-1185">Reference proteome</keyword>
<dbReference type="Pfam" id="PF00225">
    <property type="entry name" value="Kinesin"/>
    <property type="match status" value="1"/>
</dbReference>
<dbReference type="Gene3D" id="3.40.850.10">
    <property type="entry name" value="Kinesin motor domain"/>
    <property type="match status" value="1"/>
</dbReference>
<reference evidence="4 5" key="1">
    <citation type="journal article" date="2014" name="Nat. Genet.">
        <title>Genome sequence of the hot pepper provides insights into the evolution of pungency in Capsicum species.</title>
        <authorList>
            <person name="Kim S."/>
            <person name="Park M."/>
            <person name="Yeom S.I."/>
            <person name="Kim Y.M."/>
            <person name="Lee J.M."/>
            <person name="Lee H.A."/>
            <person name="Seo E."/>
            <person name="Choi J."/>
            <person name="Cheong K."/>
            <person name="Kim K.T."/>
            <person name="Jung K."/>
            <person name="Lee G.W."/>
            <person name="Oh S.K."/>
            <person name="Bae C."/>
            <person name="Kim S.B."/>
            <person name="Lee H.Y."/>
            <person name="Kim S.Y."/>
            <person name="Kim M.S."/>
            <person name="Kang B.C."/>
            <person name="Jo Y.D."/>
            <person name="Yang H.B."/>
            <person name="Jeong H.J."/>
            <person name="Kang W.H."/>
            <person name="Kwon J.K."/>
            <person name="Shin C."/>
            <person name="Lim J.Y."/>
            <person name="Park J.H."/>
            <person name="Huh J.H."/>
            <person name="Kim J.S."/>
            <person name="Kim B.D."/>
            <person name="Cohen O."/>
            <person name="Paran I."/>
            <person name="Suh M.C."/>
            <person name="Lee S.B."/>
            <person name="Kim Y.K."/>
            <person name="Shin Y."/>
            <person name="Noh S.J."/>
            <person name="Park J."/>
            <person name="Seo Y.S."/>
            <person name="Kwon S.Y."/>
            <person name="Kim H.A."/>
            <person name="Park J.M."/>
            <person name="Kim H.J."/>
            <person name="Choi S.B."/>
            <person name="Bosland P.W."/>
            <person name="Reeves G."/>
            <person name="Jo S.H."/>
            <person name="Lee B.W."/>
            <person name="Cho H.T."/>
            <person name="Choi H.S."/>
            <person name="Lee M.S."/>
            <person name="Yu Y."/>
            <person name="Do Choi Y."/>
            <person name="Park B.S."/>
            <person name="van Deynze A."/>
            <person name="Ashrafi H."/>
            <person name="Hill T."/>
            <person name="Kim W.T."/>
            <person name="Pai H.S."/>
            <person name="Ahn H.K."/>
            <person name="Yeam I."/>
            <person name="Giovannoni J.J."/>
            <person name="Rose J.K."/>
            <person name="Sorensen I."/>
            <person name="Lee S.J."/>
            <person name="Kim R.W."/>
            <person name="Choi I.Y."/>
            <person name="Choi B.S."/>
            <person name="Lim J.S."/>
            <person name="Lee Y.H."/>
            <person name="Choi D."/>
        </authorList>
    </citation>
    <scope>NUCLEOTIDE SEQUENCE [LARGE SCALE GENOMIC DNA]</scope>
    <source>
        <strain evidence="5">cv. CM334</strain>
    </source>
</reference>
<organism evidence="4 5">
    <name type="scientific">Capsicum annuum</name>
    <name type="common">Capsicum pepper</name>
    <dbReference type="NCBI Taxonomy" id="4072"/>
    <lineage>
        <taxon>Eukaryota</taxon>
        <taxon>Viridiplantae</taxon>
        <taxon>Streptophyta</taxon>
        <taxon>Embryophyta</taxon>
        <taxon>Tracheophyta</taxon>
        <taxon>Spermatophyta</taxon>
        <taxon>Magnoliopsida</taxon>
        <taxon>eudicotyledons</taxon>
        <taxon>Gunneridae</taxon>
        <taxon>Pentapetalae</taxon>
        <taxon>asterids</taxon>
        <taxon>lamiids</taxon>
        <taxon>Solanales</taxon>
        <taxon>Solanaceae</taxon>
        <taxon>Solanoideae</taxon>
        <taxon>Capsiceae</taxon>
        <taxon>Capsicum</taxon>
    </lineage>
</organism>
<keyword evidence="1" id="KW-0505">Motor protein</keyword>
<dbReference type="GO" id="GO:0003777">
    <property type="term" value="F:microtubule motor activity"/>
    <property type="evidence" value="ECO:0007669"/>
    <property type="project" value="InterPro"/>
</dbReference>
<dbReference type="GO" id="GO:0007018">
    <property type="term" value="P:microtubule-based movement"/>
    <property type="evidence" value="ECO:0007669"/>
    <property type="project" value="InterPro"/>
</dbReference>
<dbReference type="InterPro" id="IPR027417">
    <property type="entry name" value="P-loop_NTPase"/>
</dbReference>
<dbReference type="SMART" id="SM00129">
    <property type="entry name" value="KISc"/>
    <property type="match status" value="1"/>
</dbReference>
<comment type="caution">
    <text evidence="4">The sequence shown here is derived from an EMBL/GenBank/DDBJ whole genome shotgun (WGS) entry which is preliminary data.</text>
</comment>
<protein>
    <recommendedName>
        <fullName evidence="3">Kinesin motor domain-containing protein</fullName>
    </recommendedName>
</protein>
<dbReference type="Gramene" id="PHT83938">
    <property type="protein sequence ID" value="PHT83938"/>
    <property type="gene ID" value="T459_12381"/>
</dbReference>
<comment type="similarity">
    <text evidence="2">Belongs to the TRAFAC class myosin-kinesin ATPase superfamily. Kinesin family.</text>
</comment>
<dbReference type="Proteomes" id="UP000222542">
    <property type="component" value="Unassembled WGS sequence"/>
</dbReference>
<gene>
    <name evidence="4" type="ORF">T459_12381</name>
</gene>
<dbReference type="AlphaFoldDB" id="A0A2G2ZPM6"/>
<name>A0A2G2ZPM6_CAPAN</name>
<evidence type="ECO:0000256" key="1">
    <source>
        <dbReference type="ARBA" id="ARBA00023175"/>
    </source>
</evidence>
<dbReference type="InterPro" id="IPR001752">
    <property type="entry name" value="Kinesin_motor_dom"/>
</dbReference>
<dbReference type="PRINTS" id="PR00380">
    <property type="entry name" value="KINESINHEAVY"/>
</dbReference>
<dbReference type="SUPFAM" id="SSF52540">
    <property type="entry name" value="P-loop containing nucleoside triphosphate hydrolases"/>
    <property type="match status" value="1"/>
</dbReference>
<evidence type="ECO:0000313" key="4">
    <source>
        <dbReference type="EMBL" id="PHT83938.1"/>
    </source>
</evidence>
<dbReference type="PROSITE" id="PS50067">
    <property type="entry name" value="KINESIN_MOTOR_2"/>
    <property type="match status" value="1"/>
</dbReference>
<dbReference type="PANTHER" id="PTHR47968">
    <property type="entry name" value="CENTROMERE PROTEIN E"/>
    <property type="match status" value="1"/>
</dbReference>
<dbReference type="STRING" id="4072.A0A2G2ZPM6"/>